<dbReference type="AlphaFoldDB" id="D9PN69"/>
<sequence length="71" mass="8257">MVIDMNEAQVRTLEQVRQVLAGTQAMEFHATAGDEGRYAWIESVLRRFEYRRLPRADRGPVLAYLQRLSGY</sequence>
<evidence type="ECO:0000313" key="1">
    <source>
        <dbReference type="EMBL" id="EFK94996.1"/>
    </source>
</evidence>
<organism evidence="1">
    <name type="scientific">sediment metagenome</name>
    <dbReference type="NCBI Taxonomy" id="749907"/>
    <lineage>
        <taxon>unclassified sequences</taxon>
        <taxon>metagenomes</taxon>
        <taxon>ecological metagenomes</taxon>
    </lineage>
</organism>
<reference evidence="1" key="1">
    <citation type="submission" date="2010-07" db="EMBL/GenBank/DDBJ databases">
        <authorList>
            <consortium name="CONSOLIDER consortium CSD2007-00005"/>
            <person name="Guazzaroni M.-E."/>
            <person name="Richter M."/>
            <person name="Garcia-Salamanca A."/>
            <person name="Yarza P."/>
            <person name="Ferrer M."/>
        </authorList>
    </citation>
    <scope>NUCLEOTIDE SEQUENCE</scope>
</reference>
<name>D9PN69_9ZZZZ</name>
<reference evidence="1" key="2">
    <citation type="journal article" date="2011" name="Microb. Ecol.">
        <title>Taxonomic and Functional Metagenomic Profiling of the Microbial Community in the Anoxic Sediment of a Sub-saline Shallow Lake (Laguna de Carrizo, Central Spain).</title>
        <authorList>
            <person name="Ferrer M."/>
            <person name="Guazzaroni M.E."/>
            <person name="Richter M."/>
            <person name="Garcia-Salamanca A."/>
            <person name="Yarza P."/>
            <person name="Suarez-Suarez A."/>
            <person name="Solano J."/>
            <person name="Alcaide M."/>
            <person name="van Dillewijn P."/>
            <person name="Molina-Henares M.A."/>
            <person name="Lopez-Cortes N."/>
            <person name="Al-Ramahi Y."/>
            <person name="Guerrero C."/>
            <person name="Acosta A."/>
            <person name="de Eugenio L.I."/>
            <person name="Martinez V."/>
            <person name="Marques S."/>
            <person name="Rojo F."/>
            <person name="Santero E."/>
            <person name="Genilloud O."/>
            <person name="Perez-Perez J."/>
            <person name="Rossello-Mora R."/>
            <person name="Ramos J.L."/>
        </authorList>
    </citation>
    <scope>NUCLEOTIDE SEQUENCE</scope>
</reference>
<proteinExistence type="predicted"/>
<dbReference type="EMBL" id="ADZX01000924">
    <property type="protein sequence ID" value="EFK94996.1"/>
    <property type="molecule type" value="Genomic_DNA"/>
</dbReference>
<feature type="non-terminal residue" evidence="1">
    <location>
        <position position="71"/>
    </location>
</feature>
<accession>D9PN69</accession>
<protein>
    <submittedName>
        <fullName evidence="1">Integrase, catalytic region</fullName>
    </submittedName>
</protein>
<gene>
    <name evidence="1" type="ORF">LDC_2998</name>
</gene>
<comment type="caution">
    <text evidence="1">The sequence shown here is derived from an EMBL/GenBank/DDBJ whole genome shotgun (WGS) entry which is preliminary data.</text>
</comment>